<proteinExistence type="predicted"/>
<dbReference type="EMBL" id="UOFV01000319">
    <property type="protein sequence ID" value="VAX02482.1"/>
    <property type="molecule type" value="Genomic_DNA"/>
</dbReference>
<name>A0A3B1AF93_9ZZZZ</name>
<protein>
    <recommendedName>
        <fullName evidence="2">Class I SAM-dependent methyltransferase</fullName>
    </recommendedName>
</protein>
<reference evidence="1" key="1">
    <citation type="submission" date="2018-06" db="EMBL/GenBank/DDBJ databases">
        <authorList>
            <person name="Zhirakovskaya E."/>
        </authorList>
    </citation>
    <scope>NUCLEOTIDE SEQUENCE</scope>
</reference>
<accession>A0A3B1AF93</accession>
<evidence type="ECO:0000313" key="1">
    <source>
        <dbReference type="EMBL" id="VAX02482.1"/>
    </source>
</evidence>
<evidence type="ECO:0008006" key="2">
    <source>
        <dbReference type="Google" id="ProtNLM"/>
    </source>
</evidence>
<dbReference type="AlphaFoldDB" id="A0A3B1AF93"/>
<sequence length="289" mass="33240">MNMPNKYEPLRNMESFTEDMFNRIIAFQEKKHHAWNNNLSFDARIKDLPLHNLIFSNPDRDPEKFSATVAPFYPLREEMQKIAFYVQQLTDNPVICDIYPGNGFIGSLLGREGIELRGLKNHAPDSKPNQITSFFDAEHFRYSDEPLAQLTFDAALISWPPAHSNPSEALAQHKTGLLIYIFTEHVDPTTQQRQTGSDDMLSTLADDYRLIDSWEVIRPKDILHNIWPDMTPSIEETRHVHIYAHNSIDNLQAPQAIPPAQTYDWEKDLQMALLALQAKQEVQARGFPA</sequence>
<organism evidence="1">
    <name type="scientific">hydrothermal vent metagenome</name>
    <dbReference type="NCBI Taxonomy" id="652676"/>
    <lineage>
        <taxon>unclassified sequences</taxon>
        <taxon>metagenomes</taxon>
        <taxon>ecological metagenomes</taxon>
    </lineage>
</organism>
<gene>
    <name evidence="1" type="ORF">MNBD_GAMMA19-1379</name>
</gene>